<evidence type="ECO:0000256" key="3">
    <source>
        <dbReference type="RuleBase" id="RU003494"/>
    </source>
</evidence>
<dbReference type="InterPro" id="IPR040079">
    <property type="entry name" value="Glutathione_S-Trfase"/>
</dbReference>
<keyword evidence="6" id="KW-0808">Transferase</keyword>
<organism evidence="6">
    <name type="scientific">Haliotis discus discus</name>
    <name type="common">disc abalone</name>
    <dbReference type="NCBI Taxonomy" id="91233"/>
    <lineage>
        <taxon>Eukaryota</taxon>
        <taxon>Metazoa</taxon>
        <taxon>Spiralia</taxon>
        <taxon>Lophotrochozoa</taxon>
        <taxon>Mollusca</taxon>
        <taxon>Gastropoda</taxon>
        <taxon>Vetigastropoda</taxon>
        <taxon>Lepetellida</taxon>
        <taxon>Haliotoidea</taxon>
        <taxon>Haliotidae</taxon>
        <taxon>Haliotis</taxon>
    </lineage>
</organism>
<evidence type="ECO:0000259" key="5">
    <source>
        <dbReference type="PROSITE" id="PS50405"/>
    </source>
</evidence>
<dbReference type="GO" id="GO:0004364">
    <property type="term" value="F:glutathione transferase activity"/>
    <property type="evidence" value="ECO:0007669"/>
    <property type="project" value="TreeGrafter"/>
</dbReference>
<dbReference type="EMBL" id="MK226199">
    <property type="protein sequence ID" value="QCW12719.1"/>
    <property type="molecule type" value="mRNA"/>
</dbReference>
<dbReference type="PROSITE" id="PS50405">
    <property type="entry name" value="GST_CTER"/>
    <property type="match status" value="1"/>
</dbReference>
<evidence type="ECO:0000313" key="7">
    <source>
        <dbReference type="EMBL" id="QCW12719.1"/>
    </source>
</evidence>
<dbReference type="Gene3D" id="3.40.30.10">
    <property type="entry name" value="Glutaredoxin"/>
    <property type="match status" value="1"/>
</dbReference>
<dbReference type="PANTHER" id="PTHR43917:SF8">
    <property type="entry name" value="GH16740P-RELATED"/>
    <property type="match status" value="1"/>
</dbReference>
<protein>
    <submittedName>
        <fullName evidence="6">Glutathione S-transferase theta</fullName>
    </submittedName>
    <submittedName>
        <fullName evidence="7">Theta class glutathione S-transferase</fullName>
    </submittedName>
</protein>
<reference evidence="6" key="1">
    <citation type="submission" date="2017-10" db="EMBL/GenBank/DDBJ databases">
        <title>Characterization of glutathione S-transferase theta.</title>
        <authorList>
            <person name="Lee J."/>
            <person name="Lee S."/>
            <person name="Thanthrige T.P."/>
        </authorList>
    </citation>
    <scope>NUCLEOTIDE SEQUENCE</scope>
</reference>
<name>A0A5K7QTA1_HALDI</name>
<dbReference type="Pfam" id="PF02798">
    <property type="entry name" value="GST_N"/>
    <property type="match status" value="1"/>
</dbReference>
<evidence type="ECO:0000259" key="4">
    <source>
        <dbReference type="PROSITE" id="PS50404"/>
    </source>
</evidence>
<evidence type="ECO:0000256" key="1">
    <source>
        <dbReference type="ARBA" id="ARBA00004496"/>
    </source>
</evidence>
<keyword evidence="2" id="KW-0963">Cytoplasm</keyword>
<dbReference type="InterPro" id="IPR036249">
    <property type="entry name" value="Thioredoxin-like_sf"/>
</dbReference>
<dbReference type="SUPFAM" id="SSF52833">
    <property type="entry name" value="Thioredoxin-like"/>
    <property type="match status" value="1"/>
</dbReference>
<dbReference type="CDD" id="cd03050">
    <property type="entry name" value="GST_N_Theta"/>
    <property type="match status" value="1"/>
</dbReference>
<evidence type="ECO:0000256" key="2">
    <source>
        <dbReference type="ARBA" id="ARBA00022490"/>
    </source>
</evidence>
<dbReference type="PROSITE" id="PS50404">
    <property type="entry name" value="GST_NTER"/>
    <property type="match status" value="1"/>
</dbReference>
<dbReference type="Pfam" id="PF00043">
    <property type="entry name" value="GST_C"/>
    <property type="match status" value="1"/>
</dbReference>
<dbReference type="GO" id="GO:0006749">
    <property type="term" value="P:glutathione metabolic process"/>
    <property type="evidence" value="ECO:0007669"/>
    <property type="project" value="TreeGrafter"/>
</dbReference>
<dbReference type="InterPro" id="IPR004046">
    <property type="entry name" value="GST_C"/>
</dbReference>
<dbReference type="InterPro" id="IPR004045">
    <property type="entry name" value="Glutathione_S-Trfase_N"/>
</dbReference>
<reference evidence="7" key="2">
    <citation type="submission" date="2018-11" db="EMBL/GenBank/DDBJ databases">
        <title>Molecular characterization of GST theta from disk abalone.</title>
        <authorList>
            <person name="Sandamalika W.G."/>
            <person name="Lee J."/>
        </authorList>
    </citation>
    <scope>NUCLEOTIDE SEQUENCE</scope>
</reference>
<dbReference type="InterPro" id="IPR036282">
    <property type="entry name" value="Glutathione-S-Trfase_C_sf"/>
</dbReference>
<dbReference type="InterPro" id="IPR051369">
    <property type="entry name" value="GST_Theta"/>
</dbReference>
<dbReference type="AlphaFoldDB" id="A0A5K7QTA1"/>
<dbReference type="SFLD" id="SFLDG01153">
    <property type="entry name" value="Main.4:_Theta-like"/>
    <property type="match status" value="1"/>
</dbReference>
<evidence type="ECO:0000313" key="6">
    <source>
        <dbReference type="EMBL" id="AZQ25746.1"/>
    </source>
</evidence>
<accession>A0A5K7QTA1</accession>
<dbReference type="InterPro" id="IPR040075">
    <property type="entry name" value="GST_N_Theta"/>
</dbReference>
<proteinExistence type="evidence at transcript level"/>
<dbReference type="GO" id="GO:0005737">
    <property type="term" value="C:cytoplasm"/>
    <property type="evidence" value="ECO:0007669"/>
    <property type="project" value="UniProtKB-SubCell"/>
</dbReference>
<dbReference type="Gene3D" id="1.20.1050.10">
    <property type="match status" value="1"/>
</dbReference>
<feature type="domain" description="GST C-terminal" evidence="5">
    <location>
        <begin position="89"/>
        <end position="224"/>
    </location>
</feature>
<dbReference type="InterPro" id="IPR010987">
    <property type="entry name" value="Glutathione-S-Trfase_C-like"/>
</dbReference>
<sequence>MALKVYYDLMSQPSRAVYMFLKLNKIPFEDKVLALRKGEHFTEEYARINPFKLVPVIDDNGFVLTESVAILKYLACKYNVPDHWYPRTDLRAQAKIDEYCNWQHLNTRGSAAMLFRELLIIPRAKNQPIDMGKVEKYRKLVRKAVTGIETHFLKSQPFLCGNDISIADILGACELIQLYAVQEENLYESSPTVKAWMQRVRERHQSVFDESSKMVYRAHDVTKSSLGSNL</sequence>
<comment type="subcellular location">
    <subcellularLocation>
        <location evidence="1">Cytoplasm</location>
    </subcellularLocation>
</comment>
<comment type="similarity">
    <text evidence="3">Belongs to the GST superfamily.</text>
</comment>
<dbReference type="SFLD" id="SFLDG00358">
    <property type="entry name" value="Main_(cytGST)"/>
    <property type="match status" value="1"/>
</dbReference>
<feature type="domain" description="GST N-terminal" evidence="4">
    <location>
        <begin position="1"/>
        <end position="82"/>
    </location>
</feature>
<dbReference type="FunFam" id="3.40.30.10:FF:000176">
    <property type="entry name" value="Glutathione S-transferase theta-1"/>
    <property type="match status" value="1"/>
</dbReference>
<dbReference type="SUPFAM" id="SSF47616">
    <property type="entry name" value="GST C-terminal domain-like"/>
    <property type="match status" value="1"/>
</dbReference>
<dbReference type="SFLD" id="SFLDS00019">
    <property type="entry name" value="Glutathione_Transferase_(cytos"/>
    <property type="match status" value="1"/>
</dbReference>
<dbReference type="EMBL" id="MG242457">
    <property type="protein sequence ID" value="AZQ25746.1"/>
    <property type="molecule type" value="mRNA"/>
</dbReference>
<dbReference type="PANTHER" id="PTHR43917">
    <property type="match status" value="1"/>
</dbReference>